<gene>
    <name evidence="4" type="ORF">ACFQE9_09140</name>
</gene>
<comment type="caution">
    <text evidence="4">The sequence shown here is derived from an EMBL/GenBank/DDBJ whole genome shotgun (WGS) entry which is preliminary data.</text>
</comment>
<dbReference type="Gene3D" id="3.90.79.10">
    <property type="entry name" value="Nucleoside Triphosphate Pyrophosphohydrolase"/>
    <property type="match status" value="1"/>
</dbReference>
<accession>A0ABD5UZP6</accession>
<comment type="cofactor">
    <cofactor evidence="1">
        <name>Mg(2+)</name>
        <dbReference type="ChEBI" id="CHEBI:18420"/>
    </cofactor>
</comment>
<dbReference type="RefSeq" id="WP_379743582.1">
    <property type="nucleotide sequence ID" value="NZ_JBHSVN010000001.1"/>
</dbReference>
<dbReference type="PANTHER" id="PTHR11839:SF18">
    <property type="entry name" value="NUDIX HYDROLASE DOMAIN-CONTAINING PROTEIN"/>
    <property type="match status" value="1"/>
</dbReference>
<proteinExistence type="predicted"/>
<dbReference type="CDD" id="cd03424">
    <property type="entry name" value="NUDIX_ADPRase_Nudt5_UGPPase_Nudt14"/>
    <property type="match status" value="1"/>
</dbReference>
<dbReference type="InterPro" id="IPR015797">
    <property type="entry name" value="NUDIX_hydrolase-like_dom_sf"/>
</dbReference>
<evidence type="ECO:0000256" key="2">
    <source>
        <dbReference type="ARBA" id="ARBA00022801"/>
    </source>
</evidence>
<reference evidence="4 5" key="1">
    <citation type="journal article" date="2019" name="Int. J. Syst. Evol. Microbiol.">
        <title>The Global Catalogue of Microorganisms (GCM) 10K type strain sequencing project: providing services to taxonomists for standard genome sequencing and annotation.</title>
        <authorList>
            <consortium name="The Broad Institute Genomics Platform"/>
            <consortium name="The Broad Institute Genome Sequencing Center for Infectious Disease"/>
            <person name="Wu L."/>
            <person name="Ma J."/>
        </authorList>
    </citation>
    <scope>NUCLEOTIDE SEQUENCE [LARGE SCALE GENOMIC DNA]</scope>
    <source>
        <strain evidence="4 5">SKJ47</strain>
    </source>
</reference>
<dbReference type="GO" id="GO:0016787">
    <property type="term" value="F:hydrolase activity"/>
    <property type="evidence" value="ECO:0007669"/>
    <property type="project" value="UniProtKB-KW"/>
</dbReference>
<dbReference type="EMBL" id="JBHSXL010000008">
    <property type="protein sequence ID" value="MFC6892767.1"/>
    <property type="molecule type" value="Genomic_DNA"/>
</dbReference>
<dbReference type="EC" id="3.6.-.-" evidence="4"/>
<dbReference type="PROSITE" id="PS51462">
    <property type="entry name" value="NUDIX"/>
    <property type="match status" value="1"/>
</dbReference>
<name>A0ABD5UZP6_9EURY</name>
<protein>
    <submittedName>
        <fullName evidence="4">NUDIX hydrolase</fullName>
        <ecNumber evidence="4">3.6.-.-</ecNumber>
    </submittedName>
</protein>
<evidence type="ECO:0000256" key="1">
    <source>
        <dbReference type="ARBA" id="ARBA00001946"/>
    </source>
</evidence>
<keyword evidence="5" id="KW-1185">Reference proteome</keyword>
<evidence type="ECO:0000313" key="4">
    <source>
        <dbReference type="EMBL" id="MFC6892767.1"/>
    </source>
</evidence>
<organism evidence="4 5">
    <name type="scientific">Halopenitus salinus</name>
    <dbReference type="NCBI Taxonomy" id="1198295"/>
    <lineage>
        <taxon>Archaea</taxon>
        <taxon>Methanobacteriati</taxon>
        <taxon>Methanobacteriota</taxon>
        <taxon>Stenosarchaea group</taxon>
        <taxon>Halobacteria</taxon>
        <taxon>Halobacteriales</taxon>
        <taxon>Haloferacaceae</taxon>
        <taxon>Halopenitus</taxon>
    </lineage>
</organism>
<feature type="domain" description="Nudix hydrolase" evidence="3">
    <location>
        <begin position="41"/>
        <end position="172"/>
    </location>
</feature>
<dbReference type="SUPFAM" id="SSF55811">
    <property type="entry name" value="Nudix"/>
    <property type="match status" value="1"/>
</dbReference>
<dbReference type="InterPro" id="IPR000086">
    <property type="entry name" value="NUDIX_hydrolase_dom"/>
</dbReference>
<sequence length="181" mass="19670">MTGLTWKTTGGGIDYTCPGFDVRRDEVRFPDGTEGEYHYLEEPPAVVILPFTPAGEVVVIDEWRQAVGRVNRGLPAGSMEPGDDGDLEAAAARELAEETGYAADGFEPLLDVEPSNGVSNSRHQHVLARGCEPTAERDLDHDESIAVEVVAYDDLLSDVVDGRIDDGRTVTAVTYHELITR</sequence>
<evidence type="ECO:0000313" key="5">
    <source>
        <dbReference type="Proteomes" id="UP001596296"/>
    </source>
</evidence>
<dbReference type="Proteomes" id="UP001596296">
    <property type="component" value="Unassembled WGS sequence"/>
</dbReference>
<dbReference type="AlphaFoldDB" id="A0ABD5UZP6"/>
<dbReference type="PANTHER" id="PTHR11839">
    <property type="entry name" value="UDP/ADP-SUGAR PYROPHOSPHATASE"/>
    <property type="match status" value="1"/>
</dbReference>
<keyword evidence="2 4" id="KW-0378">Hydrolase</keyword>
<dbReference type="Pfam" id="PF00293">
    <property type="entry name" value="NUDIX"/>
    <property type="match status" value="1"/>
</dbReference>
<evidence type="ECO:0000259" key="3">
    <source>
        <dbReference type="PROSITE" id="PS51462"/>
    </source>
</evidence>